<dbReference type="Proteomes" id="UP000178776">
    <property type="component" value="Chromosome"/>
</dbReference>
<accession>A0A1D9LBS3</accession>
<dbReference type="EMBL" id="CP017707">
    <property type="protein sequence ID" value="AOZ48727.1"/>
    <property type="molecule type" value="Genomic_DNA"/>
</dbReference>
<reference evidence="1 2" key="1">
    <citation type="submission" date="2016-10" db="EMBL/GenBank/DDBJ databases">
        <title>Chromobacterium muskegensis sp. nov., an insecticidal bacterium isolated from Sphagnum bogs.</title>
        <authorList>
            <person name="Sparks M.E."/>
            <person name="Blackburn M.B."/>
            <person name="Gundersen-Rindal D.E."/>
            <person name="Mitchell A."/>
            <person name="Farrar R."/>
            <person name="Kuhar D."/>
        </authorList>
    </citation>
    <scope>NUCLEOTIDE SEQUENCE [LARGE SCALE GENOMIC DNA]</scope>
    <source>
        <strain evidence="1 2">21-1</strain>
    </source>
</reference>
<sequence>MERADAFRAGPAPETAMSLALNNCPLTNNTAVTIRVVPGNAFDVPAGQTVNSGVIVFDTIQVPGDVLDTDADQAANQLNCYFVLADGEYRLNIPDDFTAVFS</sequence>
<organism evidence="1 2">
    <name type="scientific">Chromobacterium vaccinii</name>
    <dbReference type="NCBI Taxonomy" id="1108595"/>
    <lineage>
        <taxon>Bacteria</taxon>
        <taxon>Pseudomonadati</taxon>
        <taxon>Pseudomonadota</taxon>
        <taxon>Betaproteobacteria</taxon>
        <taxon>Neisseriales</taxon>
        <taxon>Chromobacteriaceae</taxon>
        <taxon>Chromobacterium</taxon>
    </lineage>
</organism>
<gene>
    <name evidence="1" type="ORF">BKX93_01085</name>
</gene>
<dbReference type="AlphaFoldDB" id="A0A1D9LBS3"/>
<protein>
    <submittedName>
        <fullName evidence="1">Uncharacterized protein</fullName>
    </submittedName>
</protein>
<evidence type="ECO:0000313" key="2">
    <source>
        <dbReference type="Proteomes" id="UP000178776"/>
    </source>
</evidence>
<evidence type="ECO:0000313" key="1">
    <source>
        <dbReference type="EMBL" id="AOZ48727.1"/>
    </source>
</evidence>
<dbReference type="KEGG" id="cvc:BKX93_01085"/>
<name>A0A1D9LBS3_9NEIS</name>
<proteinExistence type="predicted"/>